<feature type="domain" description="Dihydroneopterin aldolase/epimerase" evidence="2">
    <location>
        <begin position="187"/>
        <end position="291"/>
    </location>
</feature>
<dbReference type="AlphaFoldDB" id="A0AAN7AQ42"/>
<keyword evidence="4" id="KW-1185">Reference proteome</keyword>
<gene>
    <name evidence="3" type="ORF">QBC35DRAFT_109438</name>
</gene>
<dbReference type="InterPro" id="IPR043133">
    <property type="entry name" value="GTP-CH-I_C/QueF"/>
</dbReference>
<dbReference type="InterPro" id="IPR006157">
    <property type="entry name" value="FolB_dom"/>
</dbReference>
<evidence type="ECO:0000313" key="4">
    <source>
        <dbReference type="Proteomes" id="UP001302126"/>
    </source>
</evidence>
<organism evidence="3 4">
    <name type="scientific">Podospora australis</name>
    <dbReference type="NCBI Taxonomy" id="1536484"/>
    <lineage>
        <taxon>Eukaryota</taxon>
        <taxon>Fungi</taxon>
        <taxon>Dikarya</taxon>
        <taxon>Ascomycota</taxon>
        <taxon>Pezizomycotina</taxon>
        <taxon>Sordariomycetes</taxon>
        <taxon>Sordariomycetidae</taxon>
        <taxon>Sordariales</taxon>
        <taxon>Podosporaceae</taxon>
        <taxon>Podospora</taxon>
    </lineage>
</organism>
<dbReference type="SMART" id="SM00905">
    <property type="entry name" value="FolB"/>
    <property type="match status" value="1"/>
</dbReference>
<keyword evidence="1" id="KW-0289">Folate biosynthesis</keyword>
<comment type="caution">
    <text evidence="3">The sequence shown here is derived from an EMBL/GenBank/DDBJ whole genome shotgun (WGS) entry which is preliminary data.</text>
</comment>
<accession>A0AAN7AQ42</accession>
<dbReference type="SUPFAM" id="SSF55620">
    <property type="entry name" value="Tetrahydrobiopterin biosynthesis enzymes-like"/>
    <property type="match status" value="1"/>
</dbReference>
<dbReference type="GO" id="GO:0046656">
    <property type="term" value="P:folic acid biosynthetic process"/>
    <property type="evidence" value="ECO:0007669"/>
    <property type="project" value="UniProtKB-KW"/>
</dbReference>
<protein>
    <recommendedName>
        <fullName evidence="2">Dihydroneopterin aldolase/epimerase domain-containing protein</fullName>
    </recommendedName>
</protein>
<evidence type="ECO:0000256" key="1">
    <source>
        <dbReference type="ARBA" id="ARBA00022909"/>
    </source>
</evidence>
<reference evidence="3" key="1">
    <citation type="journal article" date="2023" name="Mol. Phylogenet. Evol.">
        <title>Genome-scale phylogeny and comparative genomics of the fungal order Sordariales.</title>
        <authorList>
            <person name="Hensen N."/>
            <person name="Bonometti L."/>
            <person name="Westerberg I."/>
            <person name="Brannstrom I.O."/>
            <person name="Guillou S."/>
            <person name="Cros-Aarteil S."/>
            <person name="Calhoun S."/>
            <person name="Haridas S."/>
            <person name="Kuo A."/>
            <person name="Mondo S."/>
            <person name="Pangilinan J."/>
            <person name="Riley R."/>
            <person name="LaButti K."/>
            <person name="Andreopoulos B."/>
            <person name="Lipzen A."/>
            <person name="Chen C."/>
            <person name="Yan M."/>
            <person name="Daum C."/>
            <person name="Ng V."/>
            <person name="Clum A."/>
            <person name="Steindorff A."/>
            <person name="Ohm R.A."/>
            <person name="Martin F."/>
            <person name="Silar P."/>
            <person name="Natvig D.O."/>
            <person name="Lalanne C."/>
            <person name="Gautier V."/>
            <person name="Ament-Velasquez S.L."/>
            <person name="Kruys A."/>
            <person name="Hutchinson M.I."/>
            <person name="Powell A.J."/>
            <person name="Barry K."/>
            <person name="Miller A.N."/>
            <person name="Grigoriev I.V."/>
            <person name="Debuchy R."/>
            <person name="Gladieux P."/>
            <person name="Hiltunen Thoren M."/>
            <person name="Johannesson H."/>
        </authorList>
    </citation>
    <scope>NUCLEOTIDE SEQUENCE</scope>
    <source>
        <strain evidence="3">PSN309</strain>
    </source>
</reference>
<dbReference type="GO" id="GO:0004150">
    <property type="term" value="F:dihydroneopterin aldolase activity"/>
    <property type="evidence" value="ECO:0007669"/>
    <property type="project" value="InterPro"/>
</dbReference>
<evidence type="ECO:0000259" key="2">
    <source>
        <dbReference type="SMART" id="SM00905"/>
    </source>
</evidence>
<proteinExistence type="predicted"/>
<dbReference type="EMBL" id="MU864351">
    <property type="protein sequence ID" value="KAK4193540.1"/>
    <property type="molecule type" value="Genomic_DNA"/>
</dbReference>
<reference evidence="3" key="2">
    <citation type="submission" date="2023-05" db="EMBL/GenBank/DDBJ databases">
        <authorList>
            <consortium name="Lawrence Berkeley National Laboratory"/>
            <person name="Steindorff A."/>
            <person name="Hensen N."/>
            <person name="Bonometti L."/>
            <person name="Westerberg I."/>
            <person name="Brannstrom I.O."/>
            <person name="Guillou S."/>
            <person name="Cros-Aarteil S."/>
            <person name="Calhoun S."/>
            <person name="Haridas S."/>
            <person name="Kuo A."/>
            <person name="Mondo S."/>
            <person name="Pangilinan J."/>
            <person name="Riley R."/>
            <person name="Labutti K."/>
            <person name="Andreopoulos B."/>
            <person name="Lipzen A."/>
            <person name="Chen C."/>
            <person name="Yanf M."/>
            <person name="Daum C."/>
            <person name="Ng V."/>
            <person name="Clum A."/>
            <person name="Ohm R."/>
            <person name="Martin F."/>
            <person name="Silar P."/>
            <person name="Natvig D."/>
            <person name="Lalanne C."/>
            <person name="Gautier V."/>
            <person name="Ament-Velasquez S.L."/>
            <person name="Kruys A."/>
            <person name="Hutchinson M.I."/>
            <person name="Powell A.J."/>
            <person name="Barry K."/>
            <person name="Miller A.N."/>
            <person name="Grigoriev I.V."/>
            <person name="Debuchy R."/>
            <person name="Gladieux P."/>
            <person name="Thoren M.H."/>
            <person name="Johannesson H."/>
        </authorList>
    </citation>
    <scope>NUCLEOTIDE SEQUENCE</scope>
    <source>
        <strain evidence="3">PSN309</strain>
    </source>
</reference>
<evidence type="ECO:0000313" key="3">
    <source>
        <dbReference type="EMBL" id="KAK4193540.1"/>
    </source>
</evidence>
<dbReference type="Gene3D" id="3.30.1130.10">
    <property type="match status" value="2"/>
</dbReference>
<name>A0AAN7AQ42_9PEZI</name>
<dbReference type="Proteomes" id="UP001302126">
    <property type="component" value="Unassembled WGS sequence"/>
</dbReference>
<sequence>MSEEIPLKTTFAVRSLAGEPPASVSVKNLQCLLQHGGRDAWHRSSKTQPCLISAEVGFSQPFDLASESDKLGEDTVHYGSLSKHLLSSIETYTPQGAKGGGGEEEQDVQDVLGRLWEDLTGVQLDGTEPEGEGKKKGGFLGESLKRVGLLSVKILLPKASLLGEGVSYTATAAFDKEGRMTARALQMGVLRVRVPVLIGVNKNEREARQMLITSVGIEMVGVKGDRYTRVEGVLVKALQESAFETLEALGAHLIDRIEEGYVNARDYHVHVEMEKPIAVPLADCPIVEVRRLVKDYYR</sequence>